<gene>
    <name evidence="1" type="ORF">WFZ86_13540</name>
</gene>
<dbReference type="InterPro" id="IPR025401">
    <property type="entry name" value="DUF4374"/>
</dbReference>
<accession>A0ABU9NQJ8</accession>
<evidence type="ECO:0000313" key="1">
    <source>
        <dbReference type="EMBL" id="MEM0577527.1"/>
    </source>
</evidence>
<dbReference type="Pfam" id="PF14298">
    <property type="entry name" value="DUF4374"/>
    <property type="match status" value="1"/>
</dbReference>
<dbReference type="Proteomes" id="UP001468798">
    <property type="component" value="Unassembled WGS sequence"/>
</dbReference>
<evidence type="ECO:0000313" key="2">
    <source>
        <dbReference type="Proteomes" id="UP001468798"/>
    </source>
</evidence>
<protein>
    <submittedName>
        <fullName evidence="1">DUF4374 domain-containing protein</fullName>
    </submittedName>
</protein>
<dbReference type="PROSITE" id="PS51257">
    <property type="entry name" value="PROKAR_LIPOPROTEIN"/>
    <property type="match status" value="1"/>
</dbReference>
<proteinExistence type="predicted"/>
<reference evidence="1 2" key="1">
    <citation type="submission" date="2024-03" db="EMBL/GenBank/DDBJ databases">
        <title>Two novel species of the genus Flavobacterium exhibiting potentially degradation of complex polysaccharides.</title>
        <authorList>
            <person name="Lian X."/>
        </authorList>
    </citation>
    <scope>NUCLEOTIDE SEQUENCE [LARGE SCALE GENOMIC DNA]</scope>
    <source>
        <strain evidence="1 2">N6</strain>
    </source>
</reference>
<organism evidence="1 2">
    <name type="scientific">Flavobacterium polysaccharolyticum</name>
    <dbReference type="NCBI Taxonomy" id="3133148"/>
    <lineage>
        <taxon>Bacteria</taxon>
        <taxon>Pseudomonadati</taxon>
        <taxon>Bacteroidota</taxon>
        <taxon>Flavobacteriia</taxon>
        <taxon>Flavobacteriales</taxon>
        <taxon>Flavobacteriaceae</taxon>
        <taxon>Flavobacterium</taxon>
    </lineage>
</organism>
<keyword evidence="2" id="KW-1185">Reference proteome</keyword>
<name>A0ABU9NQJ8_9FLAO</name>
<dbReference type="RefSeq" id="WP_342692421.1">
    <property type="nucleotide sequence ID" value="NZ_JBCGDP010000013.1"/>
</dbReference>
<sequence>MKNLKSLNWALAVALLTLGSCDSDDNKSNTNDQKSSGISMSLITSGAAGTEYIVSKEDVMSGEISAQGTGIEQTGWRFYYPVGKTLFASGFSADNQCAGYAANNEGVIQLKGQFIFENSLEMFGKSDDNKTLLAMEIPRVGFANRRLHFINVDNVSVQKIVGTKIFSDEANKQVAWPTALEVRSDKLFIPYHVLDSEGNFSTLDANKAYVAVYSYPNVGTTPEKIISDDRTSNIGVNGGTTGLIETESGDLYSFSCGTVSAGFSTASTKPSGILKIKAQTTEFDKDYFFNIETATNGGKIFWFDYIGGNKALARILKADTNIPWDAFSRSQTAFNQKLVIIDLVAKTVTDVANVPLHAKRYTSPVFIQDGKVYESIETETEAYVYQIDIATATGKKGAKIVGQSIKGFYKL</sequence>
<dbReference type="EMBL" id="JBCGDP010000013">
    <property type="protein sequence ID" value="MEM0577527.1"/>
    <property type="molecule type" value="Genomic_DNA"/>
</dbReference>
<comment type="caution">
    <text evidence="1">The sequence shown here is derived from an EMBL/GenBank/DDBJ whole genome shotgun (WGS) entry which is preliminary data.</text>
</comment>